<sequence>MTEVPHSAEAEHRDQDTDVVELGVPARTAYVSVLRTTAAALAARLDFTLDEIEDLRIAVDEASALLLHQAVAGSQLQCRFELSGDELTVAVTVHSRNPRVPARNSFSWTVLTALAGQVDTLVEPEHQRATVTLTKRGETAGLAHPSGGAVRTLDDARNQRSRGHRKHTGESGTSPEGSAASGGTSAELPPRGRGAAEK</sequence>
<dbReference type="EMBL" id="JACBZA010000001">
    <property type="protein sequence ID" value="NYH81869.1"/>
    <property type="molecule type" value="Genomic_DNA"/>
</dbReference>
<dbReference type="Gene3D" id="3.30.565.10">
    <property type="entry name" value="Histidine kinase-like ATPase, C-terminal domain"/>
    <property type="match status" value="1"/>
</dbReference>
<dbReference type="Proteomes" id="UP000533017">
    <property type="component" value="Unassembled WGS sequence"/>
</dbReference>
<dbReference type="GO" id="GO:0004674">
    <property type="term" value="F:protein serine/threonine kinase activity"/>
    <property type="evidence" value="ECO:0007669"/>
    <property type="project" value="UniProtKB-EC"/>
</dbReference>
<keyword evidence="2" id="KW-0808">Transferase</keyword>
<dbReference type="Proteomes" id="UP000199052">
    <property type="component" value="Unassembled WGS sequence"/>
</dbReference>
<evidence type="ECO:0000313" key="5">
    <source>
        <dbReference type="Proteomes" id="UP000533017"/>
    </source>
</evidence>
<dbReference type="STRING" id="504797.SAMN05421678_115188"/>
<evidence type="ECO:0000313" key="2">
    <source>
        <dbReference type="EMBL" id="NYH81869.1"/>
    </source>
</evidence>
<accession>A0A1I2Z5W7</accession>
<gene>
    <name evidence="2" type="ORF">FHR37_000720</name>
    <name evidence="3" type="ORF">SAMN05421678_115188</name>
</gene>
<organism evidence="3 4">
    <name type="scientific">Actinopolymorpha cephalotaxi</name>
    <dbReference type="NCBI Taxonomy" id="504797"/>
    <lineage>
        <taxon>Bacteria</taxon>
        <taxon>Bacillati</taxon>
        <taxon>Actinomycetota</taxon>
        <taxon>Actinomycetes</taxon>
        <taxon>Propionibacteriales</taxon>
        <taxon>Actinopolymorphaceae</taxon>
        <taxon>Actinopolymorpha</taxon>
    </lineage>
</organism>
<keyword evidence="3" id="KW-0418">Kinase</keyword>
<dbReference type="EMBL" id="FOOI01000015">
    <property type="protein sequence ID" value="SFH32969.1"/>
    <property type="molecule type" value="Genomic_DNA"/>
</dbReference>
<proteinExistence type="predicted"/>
<dbReference type="AlphaFoldDB" id="A0A1I2Z5W7"/>
<evidence type="ECO:0000256" key="1">
    <source>
        <dbReference type="SAM" id="MobiDB-lite"/>
    </source>
</evidence>
<evidence type="ECO:0000313" key="4">
    <source>
        <dbReference type="Proteomes" id="UP000199052"/>
    </source>
</evidence>
<reference evidence="3 4" key="1">
    <citation type="submission" date="2016-10" db="EMBL/GenBank/DDBJ databases">
        <authorList>
            <person name="de Groot N.N."/>
        </authorList>
    </citation>
    <scope>NUCLEOTIDE SEQUENCE [LARGE SCALE GENOMIC DNA]</scope>
    <source>
        <strain evidence="3 4">CPCC 202808</strain>
    </source>
</reference>
<dbReference type="InterPro" id="IPR036890">
    <property type="entry name" value="HATPase_C_sf"/>
</dbReference>
<feature type="region of interest" description="Disordered" evidence="1">
    <location>
        <begin position="134"/>
        <end position="198"/>
    </location>
</feature>
<keyword evidence="5" id="KW-1185">Reference proteome</keyword>
<dbReference type="EC" id="2.7.11.1" evidence="2"/>
<evidence type="ECO:0000313" key="3">
    <source>
        <dbReference type="EMBL" id="SFH32969.1"/>
    </source>
</evidence>
<name>A0A1I2Z5W7_9ACTN</name>
<protein>
    <submittedName>
        <fullName evidence="3">Serine/threonine-protein kinase RsbW</fullName>
        <ecNumber evidence="2">2.7.11.1</ecNumber>
    </submittedName>
</protein>
<reference evidence="2 5" key="2">
    <citation type="submission" date="2020-07" db="EMBL/GenBank/DDBJ databases">
        <title>Sequencing the genomes of 1000 actinobacteria strains.</title>
        <authorList>
            <person name="Klenk H.-P."/>
        </authorList>
    </citation>
    <scope>NUCLEOTIDE SEQUENCE [LARGE SCALE GENOMIC DNA]</scope>
    <source>
        <strain evidence="2 5">DSM 45117</strain>
    </source>
</reference>
<feature type="compositionally biased region" description="Polar residues" evidence="1">
    <location>
        <begin position="170"/>
        <end position="184"/>
    </location>
</feature>